<protein>
    <submittedName>
        <fullName evidence="1">Uncharacterized protein</fullName>
    </submittedName>
</protein>
<dbReference type="EMBL" id="JAGSGD010000001">
    <property type="protein sequence ID" value="MBR7619265.1"/>
    <property type="molecule type" value="Genomic_DNA"/>
</dbReference>
<evidence type="ECO:0000313" key="2">
    <source>
        <dbReference type="Proteomes" id="UP000622580"/>
    </source>
</evidence>
<dbReference type="Proteomes" id="UP000622580">
    <property type="component" value="Unassembled WGS sequence"/>
</dbReference>
<dbReference type="AlphaFoldDB" id="A0A941CZ37"/>
<keyword evidence="2" id="KW-1185">Reference proteome</keyword>
<evidence type="ECO:0000313" key="1">
    <source>
        <dbReference type="EMBL" id="MBR7619265.1"/>
    </source>
</evidence>
<accession>A0A941CZ37</accession>
<dbReference type="RefSeq" id="WP_215339566.1">
    <property type="nucleotide sequence ID" value="NZ_JAGSGD010000001.1"/>
</dbReference>
<organism evidence="1 2">
    <name type="scientific">Phenylobacterium glaciei</name>
    <dbReference type="NCBI Taxonomy" id="2803784"/>
    <lineage>
        <taxon>Bacteria</taxon>
        <taxon>Pseudomonadati</taxon>
        <taxon>Pseudomonadota</taxon>
        <taxon>Alphaproteobacteria</taxon>
        <taxon>Caulobacterales</taxon>
        <taxon>Caulobacteraceae</taxon>
        <taxon>Phenylobacterium</taxon>
    </lineage>
</organism>
<sequence>METIESAQHALTLLKVYDLYLDLWKRENGPDNRGLARQIAVVALVTRRQLGLSAHDALPLSVLAFRKSVDVTPGAFRKSHSHARALLDHGTVGGLPIWQLVSQIDVNHEQLLPKVDALVQKMNLPAALAARAALLGGTRGGRPVTNGRAHVLEGVMGLLAKVARGDAGASVELDAISELISQRTA</sequence>
<proteinExistence type="predicted"/>
<name>A0A941CZ37_9CAUL</name>
<gene>
    <name evidence="1" type="ORF">JKL49_07665</name>
</gene>
<reference evidence="1" key="1">
    <citation type="submission" date="2021-04" db="EMBL/GenBank/DDBJ databases">
        <title>Draft genome assembly of strain Phenylobacterium sp. 20VBR1 using MiniION and Illumina platforms.</title>
        <authorList>
            <person name="Thomas F.A."/>
            <person name="Krishnan K.P."/>
            <person name="Sinha R.K."/>
        </authorList>
    </citation>
    <scope>NUCLEOTIDE SEQUENCE</scope>
    <source>
        <strain evidence="1">20VBR1</strain>
    </source>
</reference>
<comment type="caution">
    <text evidence="1">The sequence shown here is derived from an EMBL/GenBank/DDBJ whole genome shotgun (WGS) entry which is preliminary data.</text>
</comment>